<comment type="caution">
    <text evidence="1">The sequence shown here is derived from an EMBL/GenBank/DDBJ whole genome shotgun (WGS) entry which is preliminary data.</text>
</comment>
<organism evidence="1 2">
    <name type="scientific">Willisornis vidua</name>
    <name type="common">Xingu scale-backed antbird</name>
    <dbReference type="NCBI Taxonomy" id="1566151"/>
    <lineage>
        <taxon>Eukaryota</taxon>
        <taxon>Metazoa</taxon>
        <taxon>Chordata</taxon>
        <taxon>Craniata</taxon>
        <taxon>Vertebrata</taxon>
        <taxon>Euteleostomi</taxon>
        <taxon>Archelosauria</taxon>
        <taxon>Archosauria</taxon>
        <taxon>Dinosauria</taxon>
        <taxon>Saurischia</taxon>
        <taxon>Theropoda</taxon>
        <taxon>Coelurosauria</taxon>
        <taxon>Aves</taxon>
        <taxon>Neognathae</taxon>
        <taxon>Neoaves</taxon>
        <taxon>Telluraves</taxon>
        <taxon>Australaves</taxon>
        <taxon>Passeriformes</taxon>
        <taxon>Thamnophilidae</taxon>
        <taxon>Willisornis</taxon>
    </lineage>
</organism>
<keyword evidence="2" id="KW-1185">Reference proteome</keyword>
<name>A0ABQ9DIY9_9PASS</name>
<accession>A0ABQ9DIY9</accession>
<dbReference type="EMBL" id="WHWB01033498">
    <property type="protein sequence ID" value="KAJ7419445.1"/>
    <property type="molecule type" value="Genomic_DNA"/>
</dbReference>
<protein>
    <submittedName>
        <fullName evidence="1">Uncharacterized protein</fullName>
    </submittedName>
</protein>
<sequence length="67" mass="7644">MELVKGLEHKPYEKQLKEMGVFSLEKRRFSRDLIALYKHLKGSCSEVGIAFTNDAGDVLSPKLFMVN</sequence>
<dbReference type="Proteomes" id="UP001145742">
    <property type="component" value="Unassembled WGS sequence"/>
</dbReference>
<evidence type="ECO:0000313" key="1">
    <source>
        <dbReference type="EMBL" id="KAJ7419445.1"/>
    </source>
</evidence>
<reference evidence="1" key="1">
    <citation type="submission" date="2019-10" db="EMBL/GenBank/DDBJ databases">
        <authorList>
            <person name="Soares A.E.R."/>
            <person name="Aleixo A."/>
            <person name="Schneider P."/>
            <person name="Miyaki C.Y."/>
            <person name="Schneider M.P."/>
            <person name="Mello C."/>
            <person name="Vasconcelos A.T.R."/>
        </authorList>
    </citation>
    <scope>NUCLEOTIDE SEQUENCE</scope>
    <source>
        <tissue evidence="1">Muscle</tissue>
    </source>
</reference>
<gene>
    <name evidence="1" type="ORF">WISP_53921</name>
</gene>
<proteinExistence type="predicted"/>
<evidence type="ECO:0000313" key="2">
    <source>
        <dbReference type="Proteomes" id="UP001145742"/>
    </source>
</evidence>